<gene>
    <name evidence="8" type="ORF">LEMA_P096620.1</name>
</gene>
<dbReference type="OMA" id="CKLWPIV"/>
<evidence type="ECO:0000256" key="1">
    <source>
        <dbReference type="ARBA" id="ARBA00004141"/>
    </source>
</evidence>
<keyword evidence="3" id="KW-0812">Transmembrane</keyword>
<feature type="compositionally biased region" description="Basic residues" evidence="7">
    <location>
        <begin position="62"/>
        <end position="81"/>
    </location>
</feature>
<evidence type="ECO:0000313" key="9">
    <source>
        <dbReference type="Proteomes" id="UP000002668"/>
    </source>
</evidence>
<evidence type="ECO:0000256" key="5">
    <source>
        <dbReference type="ARBA" id="ARBA00023136"/>
    </source>
</evidence>
<name>E5A3P0_LEPMJ</name>
<evidence type="ECO:0008006" key="10">
    <source>
        <dbReference type="Google" id="ProtNLM"/>
    </source>
</evidence>
<dbReference type="OrthoDB" id="430207at2759"/>
<dbReference type="HOGENOM" id="CLU_049109_10_1_1"/>
<dbReference type="VEuPathDB" id="FungiDB:LEMA_P096620.1"/>
<protein>
    <recommendedName>
        <fullName evidence="10">Mpv17/PMP22 family protein</fullName>
    </recommendedName>
</protein>
<dbReference type="AlphaFoldDB" id="E5A3P0"/>
<evidence type="ECO:0000256" key="4">
    <source>
        <dbReference type="ARBA" id="ARBA00022989"/>
    </source>
</evidence>
<dbReference type="STRING" id="985895.E5A3P0"/>
<evidence type="ECO:0000256" key="3">
    <source>
        <dbReference type="ARBA" id="ARBA00022692"/>
    </source>
</evidence>
<comment type="similarity">
    <text evidence="2 6">Belongs to the peroxisomal membrane protein PXMP2/4 family.</text>
</comment>
<proteinExistence type="inferred from homology"/>
<sequence length="347" mass="38511">MIRSSCAAAHARLSHSGAALPSFGHVRARYASRSSGYSQTCGFSHPQARVRIQAGPRAQTHTHTHTHTLHHHRTHTTHPARKPSSPTTTIPGPSWLWLEPIYQPFRAYGRVQQRKPYLTQFVSSLVIYFIGDLVAQGIAGGEGDVVVVEEEGEDAKGVEDEDVEKGWVQQWSEKRDWGRTGRAIVIGGLSSIPSYKWFLWLGNNFNYGSKALSLTTKVVVNQALFTPLFNSYFFGMQSLLSGATLSECGERIKNTVPTSWINSCKLWPIVMAFSFTYIPIQYRSIFGGVIAIGWQTYLSLLNQRAAAMEEDEHRGVGAVELEVVERQSMVGVGEGREGKREGERCAA</sequence>
<dbReference type="Pfam" id="PF04117">
    <property type="entry name" value="Mpv17_PMP22"/>
    <property type="match status" value="1"/>
</dbReference>
<evidence type="ECO:0000256" key="6">
    <source>
        <dbReference type="RuleBase" id="RU363053"/>
    </source>
</evidence>
<dbReference type="eggNOG" id="KOG1944">
    <property type="taxonomic scope" value="Eukaryota"/>
</dbReference>
<organism evidence="9">
    <name type="scientific">Leptosphaeria maculans (strain JN3 / isolate v23.1.3 / race Av1-4-5-6-7-8)</name>
    <name type="common">Blackleg fungus</name>
    <name type="synonym">Phoma lingam</name>
    <dbReference type="NCBI Taxonomy" id="985895"/>
    <lineage>
        <taxon>Eukaryota</taxon>
        <taxon>Fungi</taxon>
        <taxon>Dikarya</taxon>
        <taxon>Ascomycota</taxon>
        <taxon>Pezizomycotina</taxon>
        <taxon>Dothideomycetes</taxon>
        <taxon>Pleosporomycetidae</taxon>
        <taxon>Pleosporales</taxon>
        <taxon>Pleosporineae</taxon>
        <taxon>Leptosphaeriaceae</taxon>
        <taxon>Plenodomus</taxon>
        <taxon>Plenodomus lingam/Leptosphaeria maculans species complex</taxon>
    </lineage>
</organism>
<comment type="subcellular location">
    <subcellularLocation>
        <location evidence="1">Membrane</location>
        <topology evidence="1">Multi-pass membrane protein</topology>
    </subcellularLocation>
</comment>
<dbReference type="InterPro" id="IPR007248">
    <property type="entry name" value="Mpv17_PMP22"/>
</dbReference>
<dbReference type="InParanoid" id="E5A3P0"/>
<keyword evidence="9" id="KW-1185">Reference proteome</keyword>
<dbReference type="PANTHER" id="PTHR11266">
    <property type="entry name" value="PEROXISOMAL MEMBRANE PROTEIN 2, PXMP2 MPV17"/>
    <property type="match status" value="1"/>
</dbReference>
<keyword evidence="5" id="KW-0472">Membrane</keyword>
<dbReference type="EMBL" id="FP929133">
    <property type="protein sequence ID" value="CBX98253.1"/>
    <property type="molecule type" value="Genomic_DNA"/>
</dbReference>
<dbReference type="GeneID" id="13285995"/>
<dbReference type="PANTHER" id="PTHR11266:SF113">
    <property type="entry name" value="MEMBRANE PROTEIN, MPV17_PMP22 FAMILY, PUTATIVE (AFU_ORTHOLOGUE AFUA_1G13840)-RELATED"/>
    <property type="match status" value="1"/>
</dbReference>
<reference evidence="9" key="1">
    <citation type="journal article" date="2011" name="Nat. Commun.">
        <title>Effector diversification within compartments of the Leptosphaeria maculans genome affected by Repeat-Induced Point mutations.</title>
        <authorList>
            <person name="Rouxel T."/>
            <person name="Grandaubert J."/>
            <person name="Hane J.K."/>
            <person name="Hoede C."/>
            <person name="van de Wouw A.P."/>
            <person name="Couloux A."/>
            <person name="Dominguez V."/>
            <person name="Anthouard V."/>
            <person name="Bally P."/>
            <person name="Bourras S."/>
            <person name="Cozijnsen A.J."/>
            <person name="Ciuffetti L.M."/>
            <person name="Degrave A."/>
            <person name="Dilmaghani A."/>
            <person name="Duret L."/>
            <person name="Fudal I."/>
            <person name="Goodwin S.B."/>
            <person name="Gout L."/>
            <person name="Glaser N."/>
            <person name="Linglin J."/>
            <person name="Kema G.H.J."/>
            <person name="Lapalu N."/>
            <person name="Lawrence C.B."/>
            <person name="May K."/>
            <person name="Meyer M."/>
            <person name="Ollivier B."/>
            <person name="Poulain J."/>
            <person name="Schoch C.L."/>
            <person name="Simon A."/>
            <person name="Spatafora J.W."/>
            <person name="Stachowiak A."/>
            <person name="Turgeon B.G."/>
            <person name="Tyler B.M."/>
            <person name="Vincent D."/>
            <person name="Weissenbach J."/>
            <person name="Amselem J."/>
            <person name="Quesneville H."/>
            <person name="Oliver R.P."/>
            <person name="Wincker P."/>
            <person name="Balesdent M.-H."/>
            <person name="Howlett B.J."/>
        </authorList>
    </citation>
    <scope>NUCLEOTIDE SEQUENCE [LARGE SCALE GENOMIC DNA]</scope>
    <source>
        <strain evidence="9">JN3 / isolate v23.1.3 / race Av1-4-5-6-7-8</strain>
    </source>
</reference>
<dbReference type="GO" id="GO:0016020">
    <property type="term" value="C:membrane"/>
    <property type="evidence" value="ECO:0007669"/>
    <property type="project" value="UniProtKB-SubCell"/>
</dbReference>
<feature type="region of interest" description="Disordered" evidence="7">
    <location>
        <begin position="62"/>
        <end position="89"/>
    </location>
</feature>
<evidence type="ECO:0000256" key="7">
    <source>
        <dbReference type="SAM" id="MobiDB-lite"/>
    </source>
</evidence>
<dbReference type="Proteomes" id="UP000002668">
    <property type="component" value="Genome"/>
</dbReference>
<evidence type="ECO:0000256" key="2">
    <source>
        <dbReference type="ARBA" id="ARBA00006824"/>
    </source>
</evidence>
<evidence type="ECO:0000313" key="8">
    <source>
        <dbReference type="EMBL" id="CBX98253.1"/>
    </source>
</evidence>
<accession>E5A3P0</accession>
<dbReference type="GO" id="GO:0005739">
    <property type="term" value="C:mitochondrion"/>
    <property type="evidence" value="ECO:0007669"/>
    <property type="project" value="TreeGrafter"/>
</dbReference>
<keyword evidence="4" id="KW-1133">Transmembrane helix</keyword>